<dbReference type="OrthoDB" id="6165243at2"/>
<dbReference type="InterPro" id="IPR043472">
    <property type="entry name" value="Macro_dom-like"/>
</dbReference>
<reference evidence="1 2" key="1">
    <citation type="submission" date="2018-07" db="EMBL/GenBank/DDBJ databases">
        <title>Halomonas montanilacus sp. nov., isolated from Lake Pengyan on Tibetan Plateau.</title>
        <authorList>
            <person name="Lu H."/>
            <person name="Xing P."/>
            <person name="Wu Q."/>
        </authorList>
    </citation>
    <scope>NUCLEOTIDE SEQUENCE [LARGE SCALE GENOMIC DNA]</scope>
    <source>
        <strain evidence="1 2">PYC7W</strain>
    </source>
</reference>
<keyword evidence="2" id="KW-1185">Reference proteome</keyword>
<gene>
    <name evidence="1" type="ORF">DU505_01155</name>
</gene>
<dbReference type="Proteomes" id="UP000252405">
    <property type="component" value="Unassembled WGS sequence"/>
</dbReference>
<dbReference type="EMBL" id="QPII01000001">
    <property type="protein sequence ID" value="RCV91705.1"/>
    <property type="molecule type" value="Genomic_DNA"/>
</dbReference>
<organism evidence="1 2">
    <name type="scientific">Billgrantia montanilacus</name>
    <dbReference type="NCBI Taxonomy" id="2282305"/>
    <lineage>
        <taxon>Bacteria</taxon>
        <taxon>Pseudomonadati</taxon>
        <taxon>Pseudomonadota</taxon>
        <taxon>Gammaproteobacteria</taxon>
        <taxon>Oceanospirillales</taxon>
        <taxon>Halomonadaceae</taxon>
        <taxon>Billgrantia</taxon>
    </lineage>
</organism>
<evidence type="ECO:0000313" key="2">
    <source>
        <dbReference type="Proteomes" id="UP000252405"/>
    </source>
</evidence>
<proteinExistence type="predicted"/>
<accession>A0A368U3U4</accession>
<protein>
    <submittedName>
        <fullName evidence="1">Uncharacterized protein</fullName>
    </submittedName>
</protein>
<comment type="caution">
    <text evidence="1">The sequence shown here is derived from an EMBL/GenBank/DDBJ whole genome shotgun (WGS) entry which is preliminary data.</text>
</comment>
<dbReference type="SUPFAM" id="SSF52949">
    <property type="entry name" value="Macro domain-like"/>
    <property type="match status" value="1"/>
</dbReference>
<sequence length="163" mass="18006">MLKLIQDDVTLKVMLQQDLDEDVLDAMVVPATDAQRRDLGSAAVGQAWMAWSLLGTTPKVIKFMPPEEGGQDEWRKLLLSYRNALRVANRHEVASLALPLPQQAGLPPLQDRLAAELAMALLETCRERHHLRHLQLIASGNQEAVLYANLLVEIQGGSAPSLE</sequence>
<name>A0A368U3U4_9GAMM</name>
<evidence type="ECO:0000313" key="1">
    <source>
        <dbReference type="EMBL" id="RCV91705.1"/>
    </source>
</evidence>
<dbReference type="RefSeq" id="WP_114477155.1">
    <property type="nucleotide sequence ID" value="NZ_QPII01000001.1"/>
</dbReference>
<dbReference type="AlphaFoldDB" id="A0A368U3U4"/>